<keyword evidence="5" id="KW-0732">Signal</keyword>
<dbReference type="GO" id="GO:0005615">
    <property type="term" value="C:extracellular space"/>
    <property type="evidence" value="ECO:0007669"/>
    <property type="project" value="TreeGrafter"/>
</dbReference>
<dbReference type="GO" id="GO:0031012">
    <property type="term" value="C:extracellular matrix"/>
    <property type="evidence" value="ECO:0007669"/>
    <property type="project" value="TreeGrafter"/>
</dbReference>
<dbReference type="GO" id="GO:0002020">
    <property type="term" value="F:protease binding"/>
    <property type="evidence" value="ECO:0007669"/>
    <property type="project" value="TreeGrafter"/>
</dbReference>
<feature type="transmembrane region" description="Helical" evidence="4">
    <location>
        <begin position="211"/>
        <end position="231"/>
    </location>
</feature>
<dbReference type="InterPro" id="IPR008993">
    <property type="entry name" value="TIMP-like_OB-fold"/>
</dbReference>
<dbReference type="EMBL" id="JACHIU010000001">
    <property type="protein sequence ID" value="MBB6474098.1"/>
    <property type="molecule type" value="Genomic_DNA"/>
</dbReference>
<feature type="chain" id="PRO_5031491440" description="Tissue inhibitor of metalloproteinase" evidence="5">
    <location>
        <begin position="26"/>
        <end position="239"/>
    </location>
</feature>
<feature type="compositionally biased region" description="Low complexity" evidence="3">
    <location>
        <begin position="183"/>
        <end position="204"/>
    </location>
</feature>
<dbReference type="SUPFAM" id="SSF50242">
    <property type="entry name" value="TIMP-like"/>
    <property type="match status" value="1"/>
</dbReference>
<dbReference type="GO" id="GO:0008191">
    <property type="term" value="F:metalloendopeptidase inhibitor activity"/>
    <property type="evidence" value="ECO:0007669"/>
    <property type="project" value="InterPro"/>
</dbReference>
<feature type="signal peptide" evidence="5">
    <location>
        <begin position="1"/>
        <end position="25"/>
    </location>
</feature>
<reference evidence="6 7" key="1">
    <citation type="submission" date="2020-08" db="EMBL/GenBank/DDBJ databases">
        <title>Sequencing the genomes of 1000 actinobacteria strains.</title>
        <authorList>
            <person name="Klenk H.-P."/>
        </authorList>
    </citation>
    <scope>NUCLEOTIDE SEQUENCE [LARGE SCALE GENOMIC DNA]</scope>
    <source>
        <strain evidence="6 7">DSM 44936</strain>
    </source>
</reference>
<dbReference type="InterPro" id="IPR001820">
    <property type="entry name" value="TIMP"/>
</dbReference>
<evidence type="ECO:0000256" key="1">
    <source>
        <dbReference type="ARBA" id="ARBA00004613"/>
    </source>
</evidence>
<dbReference type="PROSITE" id="PS51257">
    <property type="entry name" value="PROKAR_LIPOPROTEIN"/>
    <property type="match status" value="1"/>
</dbReference>
<evidence type="ECO:0000256" key="4">
    <source>
        <dbReference type="SAM" id="Phobius"/>
    </source>
</evidence>
<name>A0A7X0IFQ2_9ACTN</name>
<evidence type="ECO:0000256" key="3">
    <source>
        <dbReference type="SAM" id="MobiDB-lite"/>
    </source>
</evidence>
<dbReference type="AlphaFoldDB" id="A0A7X0IFQ2"/>
<comment type="caution">
    <text evidence="6">The sequence shown here is derived from an EMBL/GenBank/DDBJ whole genome shotgun (WGS) entry which is preliminary data.</text>
</comment>
<feature type="region of interest" description="Disordered" evidence="3">
    <location>
        <begin position="133"/>
        <end position="204"/>
    </location>
</feature>
<dbReference type="PANTHER" id="PTHR11844:SF33">
    <property type="entry name" value="TISSUE INHIBITOR OF METALLOPROTEINASE"/>
    <property type="match status" value="1"/>
</dbReference>
<proteinExistence type="predicted"/>
<keyword evidence="7" id="KW-1185">Reference proteome</keyword>
<keyword evidence="4" id="KW-1133">Transmembrane helix</keyword>
<evidence type="ECO:0000256" key="5">
    <source>
        <dbReference type="SAM" id="SignalP"/>
    </source>
</evidence>
<evidence type="ECO:0000313" key="6">
    <source>
        <dbReference type="EMBL" id="MBB6474098.1"/>
    </source>
</evidence>
<keyword evidence="4" id="KW-0812">Transmembrane</keyword>
<evidence type="ECO:0000313" key="7">
    <source>
        <dbReference type="Proteomes" id="UP000555564"/>
    </source>
</evidence>
<keyword evidence="4" id="KW-0472">Membrane</keyword>
<evidence type="ECO:0000256" key="2">
    <source>
        <dbReference type="ARBA" id="ARBA00022525"/>
    </source>
</evidence>
<dbReference type="Proteomes" id="UP000555564">
    <property type="component" value="Unassembled WGS sequence"/>
</dbReference>
<dbReference type="Gene3D" id="2.40.50.120">
    <property type="match status" value="1"/>
</dbReference>
<gene>
    <name evidence="6" type="ORF">BJ992_003529</name>
</gene>
<protein>
    <recommendedName>
        <fullName evidence="8">Tissue inhibitor of metalloproteinase</fullName>
    </recommendedName>
</protein>
<organism evidence="6 7">
    <name type="scientific">Sphaerisporangium rubeum</name>
    <dbReference type="NCBI Taxonomy" id="321317"/>
    <lineage>
        <taxon>Bacteria</taxon>
        <taxon>Bacillati</taxon>
        <taxon>Actinomycetota</taxon>
        <taxon>Actinomycetes</taxon>
        <taxon>Streptosporangiales</taxon>
        <taxon>Streptosporangiaceae</taxon>
        <taxon>Sphaerisporangium</taxon>
    </lineage>
</organism>
<accession>A0A7X0IFQ2</accession>
<comment type="subcellular location">
    <subcellularLocation>
        <location evidence="1">Secreted</location>
    </subcellularLocation>
</comment>
<keyword evidence="2" id="KW-0964">Secreted</keyword>
<evidence type="ECO:0008006" key="8">
    <source>
        <dbReference type="Google" id="ProtNLM"/>
    </source>
</evidence>
<dbReference type="PANTHER" id="PTHR11844">
    <property type="entry name" value="METALLOPROTEASE INHIBITOR"/>
    <property type="match status" value="1"/>
</dbReference>
<dbReference type="GO" id="GO:0051045">
    <property type="term" value="P:negative regulation of membrane protein ectodomain proteolysis"/>
    <property type="evidence" value="ECO:0007669"/>
    <property type="project" value="TreeGrafter"/>
</dbReference>
<dbReference type="RefSeq" id="WP_184982331.1">
    <property type="nucleotide sequence ID" value="NZ_BAAALO010000094.1"/>
</dbReference>
<sequence length="239" mass="24040">MKSRAVIVILLVTAALAVAPGTACACSCAPLKPAAQMREAAAVFTGTVVTSREIGGGPEGITPPVVFTFQADQVYKGRATATFQVATNRDSAACGVNFETGRRYLVFAASGPSGLLAVDPGVDLTTSLCAGNQQVRPGTGPLRPADGVPAGSPLPADLLTALGTPGRPEDQAASPAAPPSPGETPASPEQSPEPSSLTATPVAGGGPAPAWTFPVIAVAVAMFAAAGWWLVRRRTGRRS</sequence>